<dbReference type="InterPro" id="IPR002516">
    <property type="entry name" value="Glyco_trans_11"/>
</dbReference>
<name>A0A1W0WN97_HYPEX</name>
<comment type="caution">
    <text evidence="5">The sequence shown here is derived from an EMBL/GenBank/DDBJ whole genome shotgun (WGS) entry which is preliminary data.</text>
</comment>
<reference evidence="6" key="1">
    <citation type="submission" date="2017-01" db="EMBL/GenBank/DDBJ databases">
        <title>Comparative genomics of anhydrobiosis in the tardigrade Hypsibius dujardini.</title>
        <authorList>
            <person name="Yoshida Y."/>
            <person name="Koutsovoulos G."/>
            <person name="Laetsch D."/>
            <person name="Stevens L."/>
            <person name="Kumar S."/>
            <person name="Horikawa D."/>
            <person name="Ishino K."/>
            <person name="Komine S."/>
            <person name="Tomita M."/>
            <person name="Blaxter M."/>
            <person name="Arakawa K."/>
        </authorList>
    </citation>
    <scope>NUCLEOTIDE SEQUENCE [LARGE SCALE GENOMIC DNA]</scope>
    <source>
        <strain evidence="6">Z151</strain>
    </source>
</reference>
<dbReference type="UniPathway" id="UPA00378"/>
<keyword evidence="6" id="KW-1185">Reference proteome</keyword>
<proteinExistence type="inferred from homology"/>
<dbReference type="Pfam" id="PF01531">
    <property type="entry name" value="Glyco_transf_11"/>
    <property type="match status" value="1"/>
</dbReference>
<comment type="similarity">
    <text evidence="3">Belongs to the glycosyltransferase 11 family.</text>
</comment>
<evidence type="ECO:0000256" key="2">
    <source>
        <dbReference type="ARBA" id="ARBA00022679"/>
    </source>
</evidence>
<keyword evidence="1 3" id="KW-0328">Glycosyltransferase</keyword>
<evidence type="ECO:0000256" key="4">
    <source>
        <dbReference type="SAM" id="MobiDB-lite"/>
    </source>
</evidence>
<gene>
    <name evidence="5" type="ORF">BV898_09171</name>
</gene>
<keyword evidence="3" id="KW-0472">Membrane</keyword>
<dbReference type="PANTHER" id="PTHR11927">
    <property type="entry name" value="GALACTOSIDE 2-L-FUCOSYLTRANSFERASE"/>
    <property type="match status" value="1"/>
</dbReference>
<feature type="region of interest" description="Disordered" evidence="4">
    <location>
        <begin position="62"/>
        <end position="90"/>
    </location>
</feature>
<dbReference type="EMBL" id="MTYJ01000071">
    <property type="protein sequence ID" value="OQV16659.1"/>
    <property type="molecule type" value="Genomic_DNA"/>
</dbReference>
<comment type="pathway">
    <text evidence="3">Protein modification; protein glycosylation.</text>
</comment>
<keyword evidence="3" id="KW-0333">Golgi apparatus</keyword>
<dbReference type="AlphaFoldDB" id="A0A1W0WN97"/>
<dbReference type="GO" id="GO:0032580">
    <property type="term" value="C:Golgi cisterna membrane"/>
    <property type="evidence" value="ECO:0007669"/>
    <property type="project" value="UniProtKB-SubCell"/>
</dbReference>
<evidence type="ECO:0000256" key="1">
    <source>
        <dbReference type="ARBA" id="ARBA00022676"/>
    </source>
</evidence>
<evidence type="ECO:0000256" key="3">
    <source>
        <dbReference type="RuleBase" id="RU363129"/>
    </source>
</evidence>
<protein>
    <recommendedName>
        <fullName evidence="3">L-Fucosyltransferase</fullName>
        <ecNumber evidence="3">2.4.1.-</ecNumber>
    </recommendedName>
</protein>
<evidence type="ECO:0000313" key="6">
    <source>
        <dbReference type="Proteomes" id="UP000192578"/>
    </source>
</evidence>
<keyword evidence="3" id="KW-0325">Glycoprotein</keyword>
<keyword evidence="2 3" id="KW-0808">Transferase</keyword>
<evidence type="ECO:0000313" key="5">
    <source>
        <dbReference type="EMBL" id="OQV16659.1"/>
    </source>
</evidence>
<sequence>MGMDGSEHPLTNWVTTLSGRLQPYQHAILYVIVLLTIVWITSTAVVLPDMFLLNPDNNDASQKSNITPRQGLSPSTSARSTAQPLSSESESFIKSTMSRLEQRIQARRTGHGLYQLRLNQTNRWEKNGGFVYLTHGISDGGLGNWMFMIASLFGIACSSDRIPSLFLSSYWAEDYFEPLTFPRINKTEFLGVSELVINATAAAQTNATVGDDGRAGKFAYWLPDINFAKGSDNVILTGYLQSWRYFAAVRSEVRSLFIFATKIFSFALSAIWSELGNFYRRGRNESWNSKISRRLVGVHVRRGDITEDGGHRKFGHEPAPTEYFVHAVKYFRAKYPGALFFVISNDEEYCKGIFQGDEFLFLEQHHEAVDMAVLSLMDDLILSVGSYGWWASYLSDATETVYYKHWPRKGSDMAKIFETSEYFLPEWIPME</sequence>
<dbReference type="PANTHER" id="PTHR11927:SF9">
    <property type="entry name" value="L-FUCOSYLTRANSFERASE"/>
    <property type="match status" value="1"/>
</dbReference>
<dbReference type="Proteomes" id="UP000192578">
    <property type="component" value="Unassembled WGS sequence"/>
</dbReference>
<feature type="transmembrane region" description="Helical" evidence="3">
    <location>
        <begin position="27"/>
        <end position="47"/>
    </location>
</feature>
<dbReference type="EC" id="2.4.1.-" evidence="3"/>
<keyword evidence="3" id="KW-0735">Signal-anchor</keyword>
<dbReference type="OrthoDB" id="3226at2759"/>
<dbReference type="GO" id="GO:0008107">
    <property type="term" value="F:galactoside 2-alpha-L-fucosyltransferase activity"/>
    <property type="evidence" value="ECO:0007669"/>
    <property type="project" value="InterPro"/>
</dbReference>
<dbReference type="GO" id="GO:0005975">
    <property type="term" value="P:carbohydrate metabolic process"/>
    <property type="evidence" value="ECO:0007669"/>
    <property type="project" value="InterPro"/>
</dbReference>
<accession>A0A1W0WN97</accession>
<keyword evidence="3" id="KW-0812">Transmembrane</keyword>
<organism evidence="5 6">
    <name type="scientific">Hypsibius exemplaris</name>
    <name type="common">Freshwater tardigrade</name>
    <dbReference type="NCBI Taxonomy" id="2072580"/>
    <lineage>
        <taxon>Eukaryota</taxon>
        <taxon>Metazoa</taxon>
        <taxon>Ecdysozoa</taxon>
        <taxon>Tardigrada</taxon>
        <taxon>Eutardigrada</taxon>
        <taxon>Parachela</taxon>
        <taxon>Hypsibioidea</taxon>
        <taxon>Hypsibiidae</taxon>
        <taxon>Hypsibius</taxon>
    </lineage>
</organism>
<keyword evidence="3" id="KW-1133">Transmembrane helix</keyword>
<dbReference type="CDD" id="cd11301">
    <property type="entry name" value="Fut1_Fut2_like"/>
    <property type="match status" value="1"/>
</dbReference>
<comment type="subcellular location">
    <subcellularLocation>
        <location evidence="3">Golgi apparatus</location>
        <location evidence="3">Golgi stack membrane</location>
        <topology evidence="3">Single-pass type II membrane protein</topology>
    </subcellularLocation>
</comment>